<reference evidence="2 3" key="1">
    <citation type="journal article" date="2018" name="Sci. Rep.">
        <title>Genomic signatures of local adaptation to the degree of environmental predictability in rotifers.</title>
        <authorList>
            <person name="Franch-Gras L."/>
            <person name="Hahn C."/>
            <person name="Garcia-Roger E.M."/>
            <person name="Carmona M.J."/>
            <person name="Serra M."/>
            <person name="Gomez A."/>
        </authorList>
    </citation>
    <scope>NUCLEOTIDE SEQUENCE [LARGE SCALE GENOMIC DNA]</scope>
    <source>
        <strain evidence="2">HYR1</strain>
    </source>
</reference>
<evidence type="ECO:0000313" key="3">
    <source>
        <dbReference type="Proteomes" id="UP000276133"/>
    </source>
</evidence>
<evidence type="ECO:0000256" key="1">
    <source>
        <dbReference type="SAM" id="MobiDB-lite"/>
    </source>
</evidence>
<evidence type="ECO:0000313" key="2">
    <source>
        <dbReference type="EMBL" id="RNA11997.1"/>
    </source>
</evidence>
<dbReference type="EMBL" id="REGN01005790">
    <property type="protein sequence ID" value="RNA11997.1"/>
    <property type="molecule type" value="Genomic_DNA"/>
</dbReference>
<dbReference type="AlphaFoldDB" id="A0A3M7QKM8"/>
<sequence length="472" mass="54718">MYNSTNLTLDYLQYMNKRVSLDKKCISTPSISPSASPASPLPINHDFTEPFHLIQKLELYKNELNTRTKGELASKIFYTNTISLLIEPNDKISPEIYSIDQIYNLNNILLIPYKRLMLRKSLESNLRDTILASICELVERSSLKIINCWSLIFHCLSRVILDEKVEKYFPKNLDTNQSDSSVYSSEDETGQKSSGSSSSSDRCFTKSSFILPSVPFRFESYRIRLNSLKEVFKIFLSLAQDSEYIMAFGAFEFLKCVSNYLQYTTSLDFSDKIHVHKVEKSDQNDENLSSDQENEDLFLSANDYSIQERHYHFTSNYEHLCELSNATNSNTQNEPFIKCIRKMFDIILKCKQSNDSSKFSIQIKNFEISTFEKKSNFDLENLKQFFASEEIGQLIYAEDQDQIDGLNFEILMAHDEINSVQIVQLMFDLASELVQNNELDTIGYVILDVFLEEISLQIDLCELKNSLRRLRR</sequence>
<proteinExistence type="predicted"/>
<name>A0A3M7QKM8_BRAPC</name>
<protein>
    <submittedName>
        <fullName evidence="2">Uncharacterized protein</fullName>
    </submittedName>
</protein>
<dbReference type="Proteomes" id="UP000276133">
    <property type="component" value="Unassembled WGS sequence"/>
</dbReference>
<comment type="caution">
    <text evidence="2">The sequence shown here is derived from an EMBL/GenBank/DDBJ whole genome shotgun (WGS) entry which is preliminary data.</text>
</comment>
<organism evidence="2 3">
    <name type="scientific">Brachionus plicatilis</name>
    <name type="common">Marine rotifer</name>
    <name type="synonym">Brachionus muelleri</name>
    <dbReference type="NCBI Taxonomy" id="10195"/>
    <lineage>
        <taxon>Eukaryota</taxon>
        <taxon>Metazoa</taxon>
        <taxon>Spiralia</taxon>
        <taxon>Gnathifera</taxon>
        <taxon>Rotifera</taxon>
        <taxon>Eurotatoria</taxon>
        <taxon>Monogononta</taxon>
        <taxon>Pseudotrocha</taxon>
        <taxon>Ploima</taxon>
        <taxon>Brachionidae</taxon>
        <taxon>Brachionus</taxon>
    </lineage>
</organism>
<gene>
    <name evidence="2" type="ORF">BpHYR1_022538</name>
</gene>
<keyword evidence="3" id="KW-1185">Reference proteome</keyword>
<accession>A0A3M7QKM8</accession>
<feature type="region of interest" description="Disordered" evidence="1">
    <location>
        <begin position="177"/>
        <end position="203"/>
    </location>
</feature>